<dbReference type="SUPFAM" id="SSF49899">
    <property type="entry name" value="Concanavalin A-like lectins/glucanases"/>
    <property type="match status" value="1"/>
</dbReference>
<proteinExistence type="predicted"/>
<evidence type="ECO:0000313" key="3">
    <source>
        <dbReference type="Proteomes" id="UP000504632"/>
    </source>
</evidence>
<dbReference type="RefSeq" id="XP_030641274.1">
    <property type="nucleotide sequence ID" value="XM_030785414.1"/>
</dbReference>
<dbReference type="PRINTS" id="PR01407">
    <property type="entry name" value="BUTYPHLNCDUF"/>
</dbReference>
<sequence>MVSGELIDMAKHLGNLKCKVWANMMDVVHFTPVTLDPNTAHPDLIFTEDLSSVRDSDENEEVESGGESGNILKLPTNPERFNASPFVLGSQGFQFGIHSWDVEVGDNTFWMIGIATKPVKRMGQSFFPSKIWSVSYDHGRLGSRSPGQPYAPISLNGKLERIRVRLDLQHRKVTFSDPLTHTHLYTFSDYFTEAVFPFFYTLCSDCPLRILPQAPLGILK</sequence>
<dbReference type="Pfam" id="PF00622">
    <property type="entry name" value="SPRY"/>
    <property type="match status" value="1"/>
</dbReference>
<name>A0A6J2WA90_CHACN</name>
<dbReference type="InterPro" id="IPR006574">
    <property type="entry name" value="PRY"/>
</dbReference>
<keyword evidence="3" id="KW-1185">Reference proteome</keyword>
<protein>
    <submittedName>
        <fullName evidence="4">Zinc-binding protein A33-like</fullName>
    </submittedName>
</protein>
<feature type="region of interest" description="Disordered" evidence="1">
    <location>
        <begin position="50"/>
        <end position="74"/>
    </location>
</feature>
<dbReference type="InterPro" id="IPR003877">
    <property type="entry name" value="SPRY_dom"/>
</dbReference>
<evidence type="ECO:0000256" key="1">
    <source>
        <dbReference type="SAM" id="MobiDB-lite"/>
    </source>
</evidence>
<dbReference type="AlphaFoldDB" id="A0A6J2WA90"/>
<reference evidence="4" key="1">
    <citation type="submission" date="2025-08" db="UniProtKB">
        <authorList>
            <consortium name="RefSeq"/>
        </authorList>
    </citation>
    <scope>IDENTIFICATION</scope>
</reference>
<dbReference type="InterPro" id="IPR050143">
    <property type="entry name" value="TRIM/RBCC"/>
</dbReference>
<dbReference type="InterPro" id="IPR043136">
    <property type="entry name" value="B30.2/SPRY_sf"/>
</dbReference>
<evidence type="ECO:0000313" key="4">
    <source>
        <dbReference type="RefSeq" id="XP_030641274.1"/>
    </source>
</evidence>
<feature type="domain" description="B30.2/SPRY" evidence="2">
    <location>
        <begin position="13"/>
        <end position="217"/>
    </location>
</feature>
<accession>A0A6J2WA90</accession>
<dbReference type="CDD" id="cd12893">
    <property type="entry name" value="SPRY_PRY_TRIM35"/>
    <property type="match status" value="1"/>
</dbReference>
<dbReference type="OrthoDB" id="9049620at2759"/>
<dbReference type="SMART" id="SM00449">
    <property type="entry name" value="SPRY"/>
    <property type="match status" value="1"/>
</dbReference>
<dbReference type="PANTHER" id="PTHR24103">
    <property type="entry name" value="E3 UBIQUITIN-PROTEIN LIGASE TRIM"/>
    <property type="match status" value="1"/>
</dbReference>
<dbReference type="Gene3D" id="2.60.120.920">
    <property type="match status" value="1"/>
</dbReference>
<dbReference type="Proteomes" id="UP000504632">
    <property type="component" value="Chromosome 9"/>
</dbReference>
<dbReference type="GeneID" id="115821605"/>
<dbReference type="SMART" id="SM00589">
    <property type="entry name" value="PRY"/>
    <property type="match status" value="1"/>
</dbReference>
<gene>
    <name evidence="4" type="primary">LOC115821605</name>
</gene>
<dbReference type="InterPro" id="IPR001870">
    <property type="entry name" value="B30.2/SPRY"/>
</dbReference>
<dbReference type="InterPro" id="IPR013320">
    <property type="entry name" value="ConA-like_dom_sf"/>
</dbReference>
<dbReference type="PROSITE" id="PS50188">
    <property type="entry name" value="B302_SPRY"/>
    <property type="match status" value="1"/>
</dbReference>
<dbReference type="InParanoid" id="A0A6J2WA90"/>
<evidence type="ECO:0000259" key="2">
    <source>
        <dbReference type="PROSITE" id="PS50188"/>
    </source>
</evidence>
<dbReference type="InterPro" id="IPR003879">
    <property type="entry name" value="Butyrophylin_SPRY"/>
</dbReference>
<organism evidence="3 4">
    <name type="scientific">Chanos chanos</name>
    <name type="common">Milkfish</name>
    <name type="synonym">Mugil chanos</name>
    <dbReference type="NCBI Taxonomy" id="29144"/>
    <lineage>
        <taxon>Eukaryota</taxon>
        <taxon>Metazoa</taxon>
        <taxon>Chordata</taxon>
        <taxon>Craniata</taxon>
        <taxon>Vertebrata</taxon>
        <taxon>Euteleostomi</taxon>
        <taxon>Actinopterygii</taxon>
        <taxon>Neopterygii</taxon>
        <taxon>Teleostei</taxon>
        <taxon>Ostariophysi</taxon>
        <taxon>Gonorynchiformes</taxon>
        <taxon>Chanidae</taxon>
        <taxon>Chanos</taxon>
    </lineage>
</organism>
<dbReference type="Pfam" id="PF13765">
    <property type="entry name" value="PRY"/>
    <property type="match status" value="1"/>
</dbReference>